<dbReference type="InterPro" id="IPR050194">
    <property type="entry name" value="Glycosyltransferase_grp1"/>
</dbReference>
<accession>A0A242V0S4</accession>
<dbReference type="PANTHER" id="PTHR45947">
    <property type="entry name" value="SULFOQUINOVOSYL TRANSFERASE SQD2"/>
    <property type="match status" value="1"/>
</dbReference>
<dbReference type="Pfam" id="PF00534">
    <property type="entry name" value="Glycos_transf_1"/>
    <property type="match status" value="1"/>
</dbReference>
<organism evidence="4 6">
    <name type="scientific">Vibrio parahaemolyticus</name>
    <dbReference type="NCBI Taxonomy" id="670"/>
    <lineage>
        <taxon>Bacteria</taxon>
        <taxon>Pseudomonadati</taxon>
        <taxon>Pseudomonadota</taxon>
        <taxon>Gammaproteobacteria</taxon>
        <taxon>Vibrionales</taxon>
        <taxon>Vibrionaceae</taxon>
        <taxon>Vibrio</taxon>
    </lineage>
</organism>
<dbReference type="InterPro" id="IPR001296">
    <property type="entry name" value="Glyco_trans_1"/>
</dbReference>
<dbReference type="Gene3D" id="3.40.50.2000">
    <property type="entry name" value="Glycogen Phosphorylase B"/>
    <property type="match status" value="2"/>
</dbReference>
<protein>
    <submittedName>
        <fullName evidence="3">Galactosyltransferase</fullName>
    </submittedName>
    <submittedName>
        <fullName evidence="4">Glycosyltransferase</fullName>
    </submittedName>
</protein>
<evidence type="ECO:0000313" key="3">
    <source>
        <dbReference type="EMBL" id="KOY19085.1"/>
    </source>
</evidence>
<name>A0A242V0S4_VIBPH</name>
<gene>
    <name evidence="3" type="ORF">ACX05_25730</name>
    <name evidence="4" type="ORF">FVP01_08765</name>
</gene>
<proteinExistence type="predicted"/>
<evidence type="ECO:0000313" key="4">
    <source>
        <dbReference type="EMBL" id="TXN16051.1"/>
    </source>
</evidence>
<reference evidence="4 6" key="2">
    <citation type="submission" date="2019-08" db="EMBL/GenBank/DDBJ databases">
        <title>Emerging of two pre-pandemic pathogenic O4:KUT lineages of Vibrio parahaemolyticus in coastal eastern China.</title>
        <authorList>
            <person name="Yu H."/>
        </authorList>
    </citation>
    <scope>NUCLEOTIDE SEQUENCE [LARGE SCALE GENOMIC DNA]</scope>
    <source>
        <strain evidence="4 6">HZ17-383</strain>
    </source>
</reference>
<dbReference type="Proteomes" id="UP000037697">
    <property type="component" value="Unassembled WGS sequence"/>
</dbReference>
<dbReference type="GO" id="GO:0016757">
    <property type="term" value="F:glycosyltransferase activity"/>
    <property type="evidence" value="ECO:0007669"/>
    <property type="project" value="UniProtKB-KW"/>
</dbReference>
<comment type="caution">
    <text evidence="4">The sequence shown here is derived from an EMBL/GenBank/DDBJ whole genome shotgun (WGS) entry which is preliminary data.</text>
</comment>
<evidence type="ECO:0000259" key="2">
    <source>
        <dbReference type="Pfam" id="PF13439"/>
    </source>
</evidence>
<dbReference type="SUPFAM" id="SSF53756">
    <property type="entry name" value="UDP-Glycosyltransferase/glycogen phosphorylase"/>
    <property type="match status" value="1"/>
</dbReference>
<keyword evidence="3" id="KW-0328">Glycosyltransferase</keyword>
<dbReference type="EMBL" id="LIRS01000154">
    <property type="protein sequence ID" value="KOY19085.1"/>
    <property type="molecule type" value="Genomic_DNA"/>
</dbReference>
<evidence type="ECO:0000259" key="1">
    <source>
        <dbReference type="Pfam" id="PF00534"/>
    </source>
</evidence>
<evidence type="ECO:0000313" key="6">
    <source>
        <dbReference type="Proteomes" id="UP000321504"/>
    </source>
</evidence>
<dbReference type="PANTHER" id="PTHR45947:SF3">
    <property type="entry name" value="SULFOQUINOVOSYL TRANSFERASE SQD2"/>
    <property type="match status" value="1"/>
</dbReference>
<feature type="domain" description="Glycosyl transferase family 1" evidence="1">
    <location>
        <begin position="183"/>
        <end position="346"/>
    </location>
</feature>
<dbReference type="CDD" id="cd03811">
    <property type="entry name" value="GT4_GT28_WabH-like"/>
    <property type="match status" value="1"/>
</dbReference>
<reference evidence="3 5" key="1">
    <citation type="submission" date="2015-07" db="EMBL/GenBank/DDBJ databases">
        <title>Foodborne Vibrio parahaemolyticus Isolates.</title>
        <authorList>
            <person name="Ronholm J."/>
            <person name="Petronella N."/>
            <person name="Kenwell R."/>
            <person name="Banerjee S."/>
        </authorList>
    </citation>
    <scope>NUCLEOTIDE SEQUENCE [LARGE SCALE GENOMIC DNA]</scope>
    <source>
        <strain evidence="3 5">HS-06-05</strain>
    </source>
</reference>
<dbReference type="RefSeq" id="WP_020840666.1">
    <property type="nucleotide sequence ID" value="NZ_CAMFHQ010000007.1"/>
</dbReference>
<dbReference type="Pfam" id="PF13439">
    <property type="entry name" value="Glyco_transf_4"/>
    <property type="match status" value="1"/>
</dbReference>
<dbReference type="Proteomes" id="UP000321504">
    <property type="component" value="Unassembled WGS sequence"/>
</dbReference>
<keyword evidence="3" id="KW-0808">Transferase</keyword>
<sequence>MTTPKRILYVHYGDNWIRGSEVVLLDLILGIDRDKFEPIVWSNCQPLIEKCQDLGIKAEHSTFNLVGGWCAPRWDITGWNNLIKQGSALIEKHNIDLVHVNSGGPCQWMSLAARMNHVPLVTQLHCHYTLRDRFSLGLHLSPKLICVSKDVGREILRDGYPEEQLHVVHNGVSLDDSEAPIDIKARLGIPANAFTFLSVGSLIKRKGFDRLIHAMRMHNYHQTNPHLVIVGDGEERENLKQLVTVLGMQDRVHFVGEQTNAGAWMSGNADAFISGAYEEAFGLVVGEAALAKLPIVAPKTGGIPELFEHNHSALLYPNQGMAGLLNAIQLVMQDADLREKLAENAYLHASQNLTTTASVKAIEAIYETELENKTVVPMPMAQCMKPISRWLSIN</sequence>
<evidence type="ECO:0000313" key="5">
    <source>
        <dbReference type="Proteomes" id="UP000037697"/>
    </source>
</evidence>
<dbReference type="EMBL" id="VRMQ01000002">
    <property type="protein sequence ID" value="TXN16051.1"/>
    <property type="molecule type" value="Genomic_DNA"/>
</dbReference>
<dbReference type="InterPro" id="IPR028098">
    <property type="entry name" value="Glyco_trans_4-like_N"/>
</dbReference>
<dbReference type="AlphaFoldDB" id="A0A242V0S4"/>
<feature type="domain" description="Glycosyltransferase subfamily 4-like N-terminal" evidence="2">
    <location>
        <begin position="18"/>
        <end position="175"/>
    </location>
</feature>